<sequence length="86" mass="9260">MVFISESTINSPIIVSPPPASLPRQRCILFSTMHCATNGSTSALSKIIVSSTRARQVTGIRKLAEGRCNNVFHVQPTEGHCLLLAP</sequence>
<dbReference type="AlphaFoldDB" id="A0A9P6CMT5"/>
<dbReference type="Proteomes" id="UP000807469">
    <property type="component" value="Unassembled WGS sequence"/>
</dbReference>
<name>A0A9P6CMT5_9AGAR</name>
<comment type="caution">
    <text evidence="1">The sequence shown here is derived from an EMBL/GenBank/DDBJ whole genome shotgun (WGS) entry which is preliminary data.</text>
</comment>
<evidence type="ECO:0000313" key="1">
    <source>
        <dbReference type="EMBL" id="KAF9472117.1"/>
    </source>
</evidence>
<proteinExistence type="predicted"/>
<dbReference type="OrthoDB" id="2968323at2759"/>
<protein>
    <submittedName>
        <fullName evidence="1">Uncharacterized protein</fullName>
    </submittedName>
</protein>
<accession>A0A9P6CMT5</accession>
<reference evidence="1" key="1">
    <citation type="submission" date="2020-11" db="EMBL/GenBank/DDBJ databases">
        <authorList>
            <consortium name="DOE Joint Genome Institute"/>
            <person name="Ahrendt S."/>
            <person name="Riley R."/>
            <person name="Andreopoulos W."/>
            <person name="Labutti K."/>
            <person name="Pangilinan J."/>
            <person name="Ruiz-Duenas F.J."/>
            <person name="Barrasa J.M."/>
            <person name="Sanchez-Garcia M."/>
            <person name="Camarero S."/>
            <person name="Miyauchi S."/>
            <person name="Serrano A."/>
            <person name="Linde D."/>
            <person name="Babiker R."/>
            <person name="Drula E."/>
            <person name="Ayuso-Fernandez I."/>
            <person name="Pacheco R."/>
            <person name="Padilla G."/>
            <person name="Ferreira P."/>
            <person name="Barriuso J."/>
            <person name="Kellner H."/>
            <person name="Castanera R."/>
            <person name="Alfaro M."/>
            <person name="Ramirez L."/>
            <person name="Pisabarro A.G."/>
            <person name="Kuo A."/>
            <person name="Tritt A."/>
            <person name="Lipzen A."/>
            <person name="He G."/>
            <person name="Yan M."/>
            <person name="Ng V."/>
            <person name="Cullen D."/>
            <person name="Martin F."/>
            <person name="Rosso M.-N."/>
            <person name="Henrissat B."/>
            <person name="Hibbett D."/>
            <person name="Martinez A.T."/>
            <person name="Grigoriev I.V."/>
        </authorList>
    </citation>
    <scope>NUCLEOTIDE SEQUENCE</scope>
    <source>
        <strain evidence="1">CIRM-BRFM 674</strain>
    </source>
</reference>
<dbReference type="EMBL" id="MU155576">
    <property type="protein sequence ID" value="KAF9472117.1"/>
    <property type="molecule type" value="Genomic_DNA"/>
</dbReference>
<organism evidence="1 2">
    <name type="scientific">Pholiota conissans</name>
    <dbReference type="NCBI Taxonomy" id="109636"/>
    <lineage>
        <taxon>Eukaryota</taxon>
        <taxon>Fungi</taxon>
        <taxon>Dikarya</taxon>
        <taxon>Basidiomycota</taxon>
        <taxon>Agaricomycotina</taxon>
        <taxon>Agaricomycetes</taxon>
        <taxon>Agaricomycetidae</taxon>
        <taxon>Agaricales</taxon>
        <taxon>Agaricineae</taxon>
        <taxon>Strophariaceae</taxon>
        <taxon>Pholiota</taxon>
    </lineage>
</organism>
<gene>
    <name evidence="1" type="ORF">BDN70DRAFT_504385</name>
</gene>
<evidence type="ECO:0000313" key="2">
    <source>
        <dbReference type="Proteomes" id="UP000807469"/>
    </source>
</evidence>
<keyword evidence="2" id="KW-1185">Reference proteome</keyword>